<organism evidence="1">
    <name type="scientific">Mesocestoides corti</name>
    <name type="common">Flatworm</name>
    <dbReference type="NCBI Taxonomy" id="53468"/>
    <lineage>
        <taxon>Eukaryota</taxon>
        <taxon>Metazoa</taxon>
        <taxon>Spiralia</taxon>
        <taxon>Lophotrochozoa</taxon>
        <taxon>Platyhelminthes</taxon>
        <taxon>Cestoda</taxon>
        <taxon>Eucestoda</taxon>
        <taxon>Cyclophyllidea</taxon>
        <taxon>Mesocestoididae</taxon>
        <taxon>Mesocestoides</taxon>
    </lineage>
</organism>
<dbReference type="WBParaSite" id="MCU_012270-RA">
    <property type="protein sequence ID" value="MCU_012270-RA"/>
    <property type="gene ID" value="MCU_012270"/>
</dbReference>
<evidence type="ECO:0000313" key="1">
    <source>
        <dbReference type="WBParaSite" id="MCU_012270-RA"/>
    </source>
</evidence>
<sequence length="149" mass="16586">FTPLNPVTPPSDTRFLFSQHVASRADPQPPLIHMDINPGLSSHRGLDVSACMTHTSEVNDCGHVLCDLFLHRGYQGNVFGPGLVPWPRRGSRSHAGAHNRLMTKAKLYVEQMKQISWVMFCSCVYVFQIRVKLTNGTCAVFYTGRDSPG</sequence>
<accession>A0A5K3FZV9</accession>
<protein>
    <submittedName>
        <fullName evidence="1">DDE Tnp4 domain-containing protein</fullName>
    </submittedName>
</protein>
<proteinExistence type="predicted"/>
<reference evidence="1" key="1">
    <citation type="submission" date="2019-11" db="UniProtKB">
        <authorList>
            <consortium name="WormBaseParasite"/>
        </authorList>
    </citation>
    <scope>IDENTIFICATION</scope>
</reference>
<dbReference type="AlphaFoldDB" id="A0A5K3FZV9"/>
<name>A0A5K3FZV9_MESCO</name>